<dbReference type="EMBL" id="FOMX01000003">
    <property type="protein sequence ID" value="SFD65254.1"/>
    <property type="molecule type" value="Genomic_DNA"/>
</dbReference>
<feature type="binding site" evidence="12">
    <location>
        <position position="221"/>
    </location>
    <ligand>
        <name>Zn(2+)</name>
        <dbReference type="ChEBI" id="CHEBI:29105"/>
    </ligand>
</feature>
<evidence type="ECO:0000256" key="10">
    <source>
        <dbReference type="ARBA" id="ARBA00022917"/>
    </source>
</evidence>
<comment type="similarity">
    <text evidence="2 12">Belongs to the class-I aminoacyl-tRNA synthetase family.</text>
</comment>
<dbReference type="FunFam" id="3.40.50.620:FF:000009">
    <property type="entry name" value="Cysteine--tRNA ligase"/>
    <property type="match status" value="1"/>
</dbReference>
<dbReference type="PANTHER" id="PTHR10890:SF3">
    <property type="entry name" value="CYSTEINE--TRNA LIGASE, CYTOPLASMIC"/>
    <property type="match status" value="1"/>
</dbReference>
<evidence type="ECO:0000256" key="3">
    <source>
        <dbReference type="ARBA" id="ARBA00011245"/>
    </source>
</evidence>
<dbReference type="SUPFAM" id="SSF47323">
    <property type="entry name" value="Anticodon-binding domain of a subclass of class I aminoacyl-tRNA synthetases"/>
    <property type="match status" value="1"/>
</dbReference>
<proteinExistence type="inferred from homology"/>
<dbReference type="SUPFAM" id="SSF52374">
    <property type="entry name" value="Nucleotidylyl transferase"/>
    <property type="match status" value="1"/>
</dbReference>
<evidence type="ECO:0000256" key="12">
    <source>
        <dbReference type="HAMAP-Rule" id="MF_00041"/>
    </source>
</evidence>
<keyword evidence="10 12" id="KW-0648">Protein biosynthesis</keyword>
<comment type="catalytic activity">
    <reaction evidence="12">
        <text>tRNA(Cys) + L-cysteine + ATP = L-cysteinyl-tRNA(Cys) + AMP + diphosphate</text>
        <dbReference type="Rhea" id="RHEA:17773"/>
        <dbReference type="Rhea" id="RHEA-COMP:9661"/>
        <dbReference type="Rhea" id="RHEA-COMP:9679"/>
        <dbReference type="ChEBI" id="CHEBI:30616"/>
        <dbReference type="ChEBI" id="CHEBI:33019"/>
        <dbReference type="ChEBI" id="CHEBI:35235"/>
        <dbReference type="ChEBI" id="CHEBI:78442"/>
        <dbReference type="ChEBI" id="CHEBI:78517"/>
        <dbReference type="ChEBI" id="CHEBI:456215"/>
        <dbReference type="EC" id="6.1.1.16"/>
    </reaction>
</comment>
<feature type="binding site" evidence="12">
    <location>
        <position position="246"/>
    </location>
    <ligand>
        <name>Zn(2+)</name>
        <dbReference type="ChEBI" id="CHEBI:29105"/>
    </ligand>
</feature>
<dbReference type="Gene3D" id="1.20.120.1910">
    <property type="entry name" value="Cysteine-tRNA ligase, C-terminal anti-codon recognition domain"/>
    <property type="match status" value="1"/>
</dbReference>
<keyword evidence="9 12" id="KW-0067">ATP-binding</keyword>
<dbReference type="GO" id="GO:0008270">
    <property type="term" value="F:zinc ion binding"/>
    <property type="evidence" value="ECO:0007669"/>
    <property type="project" value="UniProtKB-UniRule"/>
</dbReference>
<dbReference type="GO" id="GO:0005524">
    <property type="term" value="F:ATP binding"/>
    <property type="evidence" value="ECO:0007669"/>
    <property type="project" value="UniProtKB-UniRule"/>
</dbReference>
<dbReference type="InterPro" id="IPR032678">
    <property type="entry name" value="tRNA-synt_1_cat_dom"/>
</dbReference>
<dbReference type="GO" id="GO:0004817">
    <property type="term" value="F:cysteine-tRNA ligase activity"/>
    <property type="evidence" value="ECO:0007669"/>
    <property type="project" value="UniProtKB-UniRule"/>
</dbReference>
<evidence type="ECO:0000256" key="2">
    <source>
        <dbReference type="ARBA" id="ARBA00005594"/>
    </source>
</evidence>
<evidence type="ECO:0000256" key="9">
    <source>
        <dbReference type="ARBA" id="ARBA00022840"/>
    </source>
</evidence>
<name>A0A1I1U3H4_9BACT</name>
<evidence type="ECO:0000259" key="13">
    <source>
        <dbReference type="SMART" id="SM00840"/>
    </source>
</evidence>
<dbReference type="Pfam" id="PF23493">
    <property type="entry name" value="CysS_C"/>
    <property type="match status" value="1"/>
</dbReference>
<evidence type="ECO:0000256" key="7">
    <source>
        <dbReference type="ARBA" id="ARBA00022741"/>
    </source>
</evidence>
<keyword evidence="8 12" id="KW-0862">Zinc</keyword>
<evidence type="ECO:0000313" key="15">
    <source>
        <dbReference type="Proteomes" id="UP000199400"/>
    </source>
</evidence>
<dbReference type="InterPro" id="IPR009080">
    <property type="entry name" value="tRNAsynth_Ia_anticodon-bd"/>
</dbReference>
<dbReference type="NCBIfam" id="TIGR00435">
    <property type="entry name" value="cysS"/>
    <property type="match status" value="1"/>
</dbReference>
<dbReference type="PANTHER" id="PTHR10890">
    <property type="entry name" value="CYSTEINYL-TRNA SYNTHETASE"/>
    <property type="match status" value="1"/>
</dbReference>
<protein>
    <recommendedName>
        <fullName evidence="12">Cysteine--tRNA ligase</fullName>
        <ecNumber evidence="12">6.1.1.16</ecNumber>
    </recommendedName>
    <alternativeName>
        <fullName evidence="12">Cysteinyl-tRNA synthetase</fullName>
        <shortName evidence="12">CysRS</shortName>
    </alternativeName>
</protein>
<evidence type="ECO:0000256" key="11">
    <source>
        <dbReference type="ARBA" id="ARBA00023146"/>
    </source>
</evidence>
<evidence type="ECO:0000256" key="6">
    <source>
        <dbReference type="ARBA" id="ARBA00022723"/>
    </source>
</evidence>
<evidence type="ECO:0000313" key="14">
    <source>
        <dbReference type="EMBL" id="SFD65254.1"/>
    </source>
</evidence>
<dbReference type="GO" id="GO:0005737">
    <property type="term" value="C:cytoplasm"/>
    <property type="evidence" value="ECO:0007669"/>
    <property type="project" value="UniProtKB-SubCell"/>
</dbReference>
<organism evidence="14 15">
    <name type="scientific">Nannocystis exedens</name>
    <dbReference type="NCBI Taxonomy" id="54"/>
    <lineage>
        <taxon>Bacteria</taxon>
        <taxon>Pseudomonadati</taxon>
        <taxon>Myxococcota</taxon>
        <taxon>Polyangia</taxon>
        <taxon>Nannocystales</taxon>
        <taxon>Nannocystaceae</taxon>
        <taxon>Nannocystis</taxon>
    </lineage>
</organism>
<dbReference type="Proteomes" id="UP000199400">
    <property type="component" value="Unassembled WGS sequence"/>
</dbReference>
<reference evidence="15" key="1">
    <citation type="submission" date="2016-10" db="EMBL/GenBank/DDBJ databases">
        <authorList>
            <person name="Varghese N."/>
            <person name="Submissions S."/>
        </authorList>
    </citation>
    <scope>NUCLEOTIDE SEQUENCE [LARGE SCALE GENOMIC DNA]</scope>
    <source>
        <strain evidence="15">ATCC 25963</strain>
    </source>
</reference>
<feature type="short sequence motif" description="'KMSKS' region" evidence="12">
    <location>
        <begin position="279"/>
        <end position="283"/>
    </location>
</feature>
<keyword evidence="4 12" id="KW-0963">Cytoplasm</keyword>
<accession>A0A1I1U3H4</accession>
<evidence type="ECO:0000256" key="8">
    <source>
        <dbReference type="ARBA" id="ARBA00022833"/>
    </source>
</evidence>
<feature type="binding site" evidence="12">
    <location>
        <position position="41"/>
    </location>
    <ligand>
        <name>Zn(2+)</name>
        <dbReference type="ChEBI" id="CHEBI:29105"/>
    </ligand>
</feature>
<evidence type="ECO:0000256" key="4">
    <source>
        <dbReference type="ARBA" id="ARBA00022490"/>
    </source>
</evidence>
<dbReference type="InterPro" id="IPR056411">
    <property type="entry name" value="CysS_C"/>
</dbReference>
<comment type="subunit">
    <text evidence="3 12">Monomer.</text>
</comment>
<keyword evidence="5 12" id="KW-0436">Ligase</keyword>
<comment type="cofactor">
    <cofactor evidence="12">
        <name>Zn(2+)</name>
        <dbReference type="ChEBI" id="CHEBI:29105"/>
    </cofactor>
    <text evidence="12">Binds 1 zinc ion per subunit.</text>
</comment>
<dbReference type="InterPro" id="IPR024909">
    <property type="entry name" value="Cys-tRNA/MSH_ligase"/>
</dbReference>
<dbReference type="InterPro" id="IPR015803">
    <property type="entry name" value="Cys-tRNA-ligase"/>
</dbReference>
<feature type="short sequence motif" description="'HIGH' region" evidence="12">
    <location>
        <begin position="43"/>
        <end position="53"/>
    </location>
</feature>
<evidence type="ECO:0000256" key="5">
    <source>
        <dbReference type="ARBA" id="ARBA00022598"/>
    </source>
</evidence>
<evidence type="ECO:0000256" key="1">
    <source>
        <dbReference type="ARBA" id="ARBA00004496"/>
    </source>
</evidence>
<dbReference type="PRINTS" id="PR00983">
    <property type="entry name" value="TRNASYNTHCYS"/>
</dbReference>
<dbReference type="STRING" id="54.SAMN02745121_00935"/>
<dbReference type="SMART" id="SM00840">
    <property type="entry name" value="DALR_2"/>
    <property type="match status" value="1"/>
</dbReference>
<keyword evidence="7 12" id="KW-0547">Nucleotide-binding</keyword>
<dbReference type="AlphaFoldDB" id="A0A1I1U3H4"/>
<keyword evidence="11 12" id="KW-0030">Aminoacyl-tRNA synthetase</keyword>
<dbReference type="HAMAP" id="MF_00041">
    <property type="entry name" value="Cys_tRNA_synth"/>
    <property type="match status" value="1"/>
</dbReference>
<sequence length="534" mass="58529">MRHTASPEMSTTPTLLLYDTMSGSKRPLEPIEPGHIGLYLCGPTVYDLSHVGHARSAICADTVVRFLREQDVRVTFVRNVTDIDDKIIKRAQVEGISAGEVAAKYTAAYHEDLDSLGCLRPDVEPRVTGTIPEIIALIETLIARGLAYESAGDVYFRVAAYPAYGALSKRSLDDMQAGARVEVSELKENPLDFALWKAEKPGEPAWPSPWGPGRPGWHIECSAMSKVHLGETFDLHAGGRDLIFPHHENEIAQSQGACGAGTFARHWMHNGFVDFAGEKMSKSLGNFFTIREVTALYPPEAVRWFLLGVHYRSGINFDVEVPCPACARALDTEAQQGSACPACGAALDRERLRAHIRFPGLEEADERVAYVYDTLARARRALAESEDGPENTVSAAVAGMLAAFTAALRDDLNTAAAVAALSEPLREINRLLEAKKKGAAAGRTATLRRFLADFPAVSRMLGLFAADPEAWLLERRARKAARLGLDVDDVERKVALRDEARAKKDWKEADRLRAELSSIGVLVRDGVDRSTWTL</sequence>
<dbReference type="InterPro" id="IPR014729">
    <property type="entry name" value="Rossmann-like_a/b/a_fold"/>
</dbReference>
<dbReference type="InterPro" id="IPR015273">
    <property type="entry name" value="Cys-tRNA-synt_Ia_DALR"/>
</dbReference>
<feature type="binding site" evidence="12">
    <location>
        <position position="250"/>
    </location>
    <ligand>
        <name>Zn(2+)</name>
        <dbReference type="ChEBI" id="CHEBI:29105"/>
    </ligand>
</feature>
<dbReference type="Pfam" id="PF09190">
    <property type="entry name" value="DALR_2"/>
    <property type="match status" value="1"/>
</dbReference>
<dbReference type="CDD" id="cd00672">
    <property type="entry name" value="CysRS_core"/>
    <property type="match status" value="1"/>
</dbReference>
<gene>
    <name evidence="12" type="primary">cysS</name>
    <name evidence="14" type="ORF">SAMN02745121_00935</name>
</gene>
<dbReference type="Pfam" id="PF01406">
    <property type="entry name" value="tRNA-synt_1e"/>
    <property type="match status" value="1"/>
</dbReference>
<feature type="binding site" evidence="12">
    <location>
        <position position="282"/>
    </location>
    <ligand>
        <name>ATP</name>
        <dbReference type="ChEBI" id="CHEBI:30616"/>
    </ligand>
</feature>
<keyword evidence="15" id="KW-1185">Reference proteome</keyword>
<dbReference type="EC" id="6.1.1.16" evidence="12"/>
<dbReference type="GO" id="GO:0006423">
    <property type="term" value="P:cysteinyl-tRNA aminoacylation"/>
    <property type="evidence" value="ECO:0007669"/>
    <property type="project" value="UniProtKB-UniRule"/>
</dbReference>
<comment type="subcellular location">
    <subcellularLocation>
        <location evidence="1 12">Cytoplasm</location>
    </subcellularLocation>
</comment>
<feature type="domain" description="Cysteinyl-tRNA synthetase class Ia DALR" evidence="13">
    <location>
        <begin position="403"/>
        <end position="472"/>
    </location>
</feature>
<keyword evidence="6 12" id="KW-0479">Metal-binding</keyword>
<dbReference type="Gene3D" id="3.40.50.620">
    <property type="entry name" value="HUPs"/>
    <property type="match status" value="1"/>
</dbReference>